<sequence>MAGELFSVEPDCLTETVHFLSSSVCCTGAFHDTCSALTPVLPEERPASARWRYSGRLVKHYSPWTRSWPFVIAGLGQG</sequence>
<dbReference type="AlphaFoldDB" id="A0A8J9ZFA8"/>
<dbReference type="Proteomes" id="UP000838412">
    <property type="component" value="Chromosome 2"/>
</dbReference>
<dbReference type="EMBL" id="OV696687">
    <property type="protein sequence ID" value="CAH1252617.1"/>
    <property type="molecule type" value="Genomic_DNA"/>
</dbReference>
<accession>A0A8J9ZFA8</accession>
<reference evidence="1" key="1">
    <citation type="submission" date="2022-01" db="EMBL/GenBank/DDBJ databases">
        <authorList>
            <person name="Braso-Vives M."/>
        </authorList>
    </citation>
    <scope>NUCLEOTIDE SEQUENCE</scope>
</reference>
<proteinExistence type="predicted"/>
<keyword evidence="2" id="KW-1185">Reference proteome</keyword>
<evidence type="ECO:0000313" key="2">
    <source>
        <dbReference type="Proteomes" id="UP000838412"/>
    </source>
</evidence>
<gene>
    <name evidence="1" type="primary">Hypp962</name>
    <name evidence="1" type="ORF">BLAG_LOCUS12647</name>
</gene>
<organism evidence="1 2">
    <name type="scientific">Branchiostoma lanceolatum</name>
    <name type="common">Common lancelet</name>
    <name type="synonym">Amphioxus lanceolatum</name>
    <dbReference type="NCBI Taxonomy" id="7740"/>
    <lineage>
        <taxon>Eukaryota</taxon>
        <taxon>Metazoa</taxon>
        <taxon>Chordata</taxon>
        <taxon>Cephalochordata</taxon>
        <taxon>Leptocardii</taxon>
        <taxon>Amphioxiformes</taxon>
        <taxon>Branchiostomatidae</taxon>
        <taxon>Branchiostoma</taxon>
    </lineage>
</organism>
<evidence type="ECO:0000313" key="1">
    <source>
        <dbReference type="EMBL" id="CAH1252617.1"/>
    </source>
</evidence>
<name>A0A8J9ZFA8_BRALA</name>
<protein>
    <submittedName>
        <fullName evidence="1">Hypp962 protein</fullName>
    </submittedName>
</protein>